<dbReference type="SUPFAM" id="SSF52172">
    <property type="entry name" value="CheY-like"/>
    <property type="match status" value="1"/>
</dbReference>
<keyword evidence="4" id="KW-0902">Two-component regulatory system</keyword>
<feature type="domain" description="Response regulatory" evidence="10">
    <location>
        <begin position="7"/>
        <end position="123"/>
    </location>
</feature>
<comment type="caution">
    <text evidence="11">The sequence shown here is derived from an EMBL/GenBank/DDBJ whole genome shotgun (WGS) entry which is preliminary data.</text>
</comment>
<dbReference type="RefSeq" id="WP_101356524.1">
    <property type="nucleotide sequence ID" value="NZ_PIQO01000029.1"/>
</dbReference>
<evidence type="ECO:0000313" key="11">
    <source>
        <dbReference type="EMBL" id="PKR82747.1"/>
    </source>
</evidence>
<dbReference type="SUPFAM" id="SSF46785">
    <property type="entry name" value="Winged helix' DNA-binding domain"/>
    <property type="match status" value="1"/>
</dbReference>
<keyword evidence="6" id="KW-0238">DNA-binding</keyword>
<evidence type="ECO:0000256" key="4">
    <source>
        <dbReference type="ARBA" id="ARBA00023012"/>
    </source>
</evidence>
<evidence type="ECO:0000256" key="9">
    <source>
        <dbReference type="PROSITE-ProRule" id="PRU00169"/>
    </source>
</evidence>
<proteinExistence type="predicted"/>
<accession>A0A2N3LDX5</accession>
<evidence type="ECO:0000256" key="5">
    <source>
        <dbReference type="ARBA" id="ARBA00023015"/>
    </source>
</evidence>
<feature type="modified residue" description="4-aspartylphosphate" evidence="9">
    <location>
        <position position="58"/>
    </location>
</feature>
<dbReference type="PANTHER" id="PTHR45526:SF1">
    <property type="entry name" value="TRANSCRIPTIONAL REGULATORY PROTEIN DCUR-RELATED"/>
    <property type="match status" value="1"/>
</dbReference>
<keyword evidence="8" id="KW-0804">Transcription</keyword>
<dbReference type="InterPro" id="IPR001789">
    <property type="entry name" value="Sig_transdc_resp-reg_receiver"/>
</dbReference>
<dbReference type="Proteomes" id="UP000233440">
    <property type="component" value="Unassembled WGS sequence"/>
</dbReference>
<dbReference type="GO" id="GO:0005737">
    <property type="term" value="C:cytoplasm"/>
    <property type="evidence" value="ECO:0007669"/>
    <property type="project" value="UniProtKB-SubCell"/>
</dbReference>
<keyword evidence="5" id="KW-0805">Transcription regulation</keyword>
<dbReference type="Pfam" id="PF00072">
    <property type="entry name" value="Response_reg"/>
    <property type="match status" value="1"/>
</dbReference>
<dbReference type="InterPro" id="IPR051271">
    <property type="entry name" value="2C-system_Tx_regulators"/>
</dbReference>
<dbReference type="Gene3D" id="1.10.10.10">
    <property type="entry name" value="Winged helix-like DNA-binding domain superfamily/Winged helix DNA-binding domain"/>
    <property type="match status" value="1"/>
</dbReference>
<dbReference type="EMBL" id="PIQO01000029">
    <property type="protein sequence ID" value="PKR82747.1"/>
    <property type="molecule type" value="Genomic_DNA"/>
</dbReference>
<dbReference type="InterPro" id="IPR036388">
    <property type="entry name" value="WH-like_DNA-bd_sf"/>
</dbReference>
<dbReference type="InterPro" id="IPR048714">
    <property type="entry name" value="DpiA-like_HTH"/>
</dbReference>
<reference evidence="11 12" key="1">
    <citation type="submission" date="2017-11" db="EMBL/GenBank/DDBJ databases">
        <title>Bacillus camelliae sp. nov., isolated from pu'er tea.</title>
        <authorList>
            <person name="Niu L."/>
        </authorList>
    </citation>
    <scope>NUCLEOTIDE SEQUENCE [LARGE SCALE GENOMIC DNA]</scope>
    <source>
        <strain evidence="11 12">7578-1</strain>
    </source>
</reference>
<evidence type="ECO:0000256" key="1">
    <source>
        <dbReference type="ARBA" id="ARBA00004496"/>
    </source>
</evidence>
<keyword evidence="12" id="KW-1185">Reference proteome</keyword>
<protein>
    <submittedName>
        <fullName evidence="11">Two-component system response regulator</fullName>
    </submittedName>
</protein>
<keyword evidence="2" id="KW-0963">Cytoplasm</keyword>
<dbReference type="InterPro" id="IPR024187">
    <property type="entry name" value="Sig_transdc_resp-reg_cit/mal"/>
</dbReference>
<evidence type="ECO:0000313" key="12">
    <source>
        <dbReference type="Proteomes" id="UP000233440"/>
    </source>
</evidence>
<gene>
    <name evidence="11" type="ORF">CWO92_22875</name>
</gene>
<evidence type="ECO:0000256" key="6">
    <source>
        <dbReference type="ARBA" id="ARBA00023125"/>
    </source>
</evidence>
<dbReference type="OrthoDB" id="9759232at2"/>
<dbReference type="InterPro" id="IPR036390">
    <property type="entry name" value="WH_DNA-bd_sf"/>
</dbReference>
<name>A0A2N3LDX5_9BACI</name>
<dbReference type="PANTHER" id="PTHR45526">
    <property type="entry name" value="TRANSCRIPTIONAL REGULATORY PROTEIN DPIA"/>
    <property type="match status" value="1"/>
</dbReference>
<dbReference type="CDD" id="cd19925">
    <property type="entry name" value="REC_citrate_TCS"/>
    <property type="match status" value="1"/>
</dbReference>
<dbReference type="AlphaFoldDB" id="A0A2N3LDX5"/>
<dbReference type="Gene3D" id="3.40.50.2300">
    <property type="match status" value="1"/>
</dbReference>
<evidence type="ECO:0000256" key="7">
    <source>
        <dbReference type="ARBA" id="ARBA00023159"/>
    </source>
</evidence>
<evidence type="ECO:0000256" key="2">
    <source>
        <dbReference type="ARBA" id="ARBA00022490"/>
    </source>
</evidence>
<evidence type="ECO:0000256" key="3">
    <source>
        <dbReference type="ARBA" id="ARBA00022553"/>
    </source>
</evidence>
<dbReference type="InterPro" id="IPR011006">
    <property type="entry name" value="CheY-like_superfamily"/>
</dbReference>
<dbReference type="GO" id="GO:0003677">
    <property type="term" value="F:DNA binding"/>
    <property type="evidence" value="ECO:0007669"/>
    <property type="project" value="UniProtKB-KW"/>
</dbReference>
<dbReference type="Pfam" id="PF20714">
    <property type="entry name" value="HTH_64"/>
    <property type="match status" value="1"/>
</dbReference>
<sequence>MVEKRIKAIIIDDDPMVREVNKNFIKKVKGFDIIGEAGNGDEGIQLVKQLQPDVVILDIYMPKKNGVKTLQEFRKQAFNVDVIVVSAARDKETINTMLQNGAVDFIIKPFKFERLKRAMENYRFYKLSMDNRETLSQSELDAILHNNQSSDTRDSLPKGLNMFTLNEITDYMHKETDPKSAEEVATAIGIARVTARRYLDYLEKKGKIRLAVQYGSVGRPINRYIMESKE</sequence>
<keyword evidence="7" id="KW-0010">Activator</keyword>
<organism evidence="11 12">
    <name type="scientific">Heyndrickxia camelliae</name>
    <dbReference type="NCBI Taxonomy" id="1707093"/>
    <lineage>
        <taxon>Bacteria</taxon>
        <taxon>Bacillati</taxon>
        <taxon>Bacillota</taxon>
        <taxon>Bacilli</taxon>
        <taxon>Bacillales</taxon>
        <taxon>Bacillaceae</taxon>
        <taxon>Heyndrickxia</taxon>
    </lineage>
</organism>
<evidence type="ECO:0000256" key="8">
    <source>
        <dbReference type="ARBA" id="ARBA00023163"/>
    </source>
</evidence>
<dbReference type="SMART" id="SM00448">
    <property type="entry name" value="REC"/>
    <property type="match status" value="1"/>
</dbReference>
<dbReference type="PIRSF" id="PIRSF006171">
    <property type="entry name" value="RR_citrat_malat"/>
    <property type="match status" value="1"/>
</dbReference>
<evidence type="ECO:0000259" key="10">
    <source>
        <dbReference type="PROSITE" id="PS50110"/>
    </source>
</evidence>
<dbReference type="GO" id="GO:0003700">
    <property type="term" value="F:DNA-binding transcription factor activity"/>
    <property type="evidence" value="ECO:0007669"/>
    <property type="project" value="InterPro"/>
</dbReference>
<comment type="subcellular location">
    <subcellularLocation>
        <location evidence="1">Cytoplasm</location>
    </subcellularLocation>
</comment>
<dbReference type="GO" id="GO:0000156">
    <property type="term" value="F:phosphorelay response regulator activity"/>
    <property type="evidence" value="ECO:0007669"/>
    <property type="project" value="TreeGrafter"/>
</dbReference>
<keyword evidence="3 9" id="KW-0597">Phosphoprotein</keyword>
<dbReference type="PROSITE" id="PS50110">
    <property type="entry name" value="RESPONSE_REGULATORY"/>
    <property type="match status" value="1"/>
</dbReference>